<dbReference type="OrthoDB" id="10430842at2759"/>
<organism evidence="2 3">
    <name type="scientific">Symbiodinium pilosum</name>
    <name type="common">Dinoflagellate</name>
    <dbReference type="NCBI Taxonomy" id="2952"/>
    <lineage>
        <taxon>Eukaryota</taxon>
        <taxon>Sar</taxon>
        <taxon>Alveolata</taxon>
        <taxon>Dinophyceae</taxon>
        <taxon>Suessiales</taxon>
        <taxon>Symbiodiniaceae</taxon>
        <taxon>Symbiodinium</taxon>
    </lineage>
</organism>
<sequence length="193" mass="20510">MGELVCSAMAKITCTCQAAVAKCILQGAGLDEASCTQANEELEVLRANCVLVGRDILDPFVESTYTATRCTHCMPASGALLRQVLRTGLLECEELCEQDTGCRGFDYDTIRGLCRTWGMCPNSARSDENGCQWATYDQPRQTVQSTTSQTEANTTTSTAVQAPNKAVALSAAVSPGPDVVVMAACALQAIWIG</sequence>
<evidence type="ECO:0000313" key="3">
    <source>
        <dbReference type="Proteomes" id="UP000649617"/>
    </source>
</evidence>
<accession>A0A812JXY1</accession>
<dbReference type="Pfam" id="PF00024">
    <property type="entry name" value="PAN_1"/>
    <property type="match status" value="1"/>
</dbReference>
<comment type="caution">
    <text evidence="2">The sequence shown here is derived from an EMBL/GenBank/DDBJ whole genome shotgun (WGS) entry which is preliminary data.</text>
</comment>
<evidence type="ECO:0000259" key="1">
    <source>
        <dbReference type="Pfam" id="PF00024"/>
    </source>
</evidence>
<keyword evidence="3" id="KW-1185">Reference proteome</keyword>
<evidence type="ECO:0000313" key="2">
    <source>
        <dbReference type="EMBL" id="CAE7216239.1"/>
    </source>
</evidence>
<reference evidence="2" key="1">
    <citation type="submission" date="2021-02" db="EMBL/GenBank/DDBJ databases">
        <authorList>
            <person name="Dougan E. K."/>
            <person name="Rhodes N."/>
            <person name="Thang M."/>
            <person name="Chan C."/>
        </authorList>
    </citation>
    <scope>NUCLEOTIDE SEQUENCE</scope>
</reference>
<proteinExistence type="predicted"/>
<gene>
    <name evidence="2" type="ORF">SPIL2461_LOCUS2619</name>
</gene>
<name>A0A812JXY1_SYMPI</name>
<protein>
    <recommendedName>
        <fullName evidence="1">Apple domain-containing protein</fullName>
    </recommendedName>
</protein>
<dbReference type="Proteomes" id="UP000649617">
    <property type="component" value="Unassembled WGS sequence"/>
</dbReference>
<dbReference type="InterPro" id="IPR003609">
    <property type="entry name" value="Pan_app"/>
</dbReference>
<feature type="domain" description="Apple" evidence="1">
    <location>
        <begin position="86"/>
        <end position="116"/>
    </location>
</feature>
<dbReference type="EMBL" id="CAJNIZ010002906">
    <property type="protein sequence ID" value="CAE7216239.1"/>
    <property type="molecule type" value="Genomic_DNA"/>
</dbReference>
<dbReference type="AlphaFoldDB" id="A0A812JXY1"/>